<feature type="compositionally biased region" description="Acidic residues" evidence="1">
    <location>
        <begin position="1"/>
        <end position="24"/>
    </location>
</feature>
<feature type="region of interest" description="Disordered" evidence="1">
    <location>
        <begin position="1"/>
        <end position="28"/>
    </location>
</feature>
<evidence type="ECO:0000256" key="1">
    <source>
        <dbReference type="SAM" id="MobiDB-lite"/>
    </source>
</evidence>
<keyword evidence="3" id="KW-1185">Reference proteome</keyword>
<dbReference type="EMBL" id="JAXCGZ010021145">
    <property type="protein sequence ID" value="KAK7058693.1"/>
    <property type="molecule type" value="Genomic_DNA"/>
</dbReference>
<sequence>MCVEDDEEKEEEHDEGEEEEEEIEQNLGGGVSLFAVFCNKTISIRIGRGGQRQDRAGELRLDGVEYEFVIFRV</sequence>
<reference evidence="2 3" key="1">
    <citation type="submission" date="2023-11" db="EMBL/GenBank/DDBJ databases">
        <title>Halocaridina rubra genome assembly.</title>
        <authorList>
            <person name="Smith C."/>
        </authorList>
    </citation>
    <scope>NUCLEOTIDE SEQUENCE [LARGE SCALE GENOMIC DNA]</scope>
    <source>
        <strain evidence="2">EP-1</strain>
        <tissue evidence="2">Whole</tissue>
    </source>
</reference>
<comment type="caution">
    <text evidence="2">The sequence shown here is derived from an EMBL/GenBank/DDBJ whole genome shotgun (WGS) entry which is preliminary data.</text>
</comment>
<proteinExistence type="predicted"/>
<accession>A0AAN8WDS9</accession>
<evidence type="ECO:0000313" key="3">
    <source>
        <dbReference type="Proteomes" id="UP001381693"/>
    </source>
</evidence>
<dbReference type="AlphaFoldDB" id="A0AAN8WDS9"/>
<dbReference type="Proteomes" id="UP001381693">
    <property type="component" value="Unassembled WGS sequence"/>
</dbReference>
<gene>
    <name evidence="2" type="ORF">SK128_025866</name>
</gene>
<protein>
    <submittedName>
        <fullName evidence="2">Uncharacterized protein</fullName>
    </submittedName>
</protein>
<name>A0AAN8WDS9_HALRR</name>
<evidence type="ECO:0000313" key="2">
    <source>
        <dbReference type="EMBL" id="KAK7058693.1"/>
    </source>
</evidence>
<organism evidence="2 3">
    <name type="scientific">Halocaridina rubra</name>
    <name type="common">Hawaiian red shrimp</name>
    <dbReference type="NCBI Taxonomy" id="373956"/>
    <lineage>
        <taxon>Eukaryota</taxon>
        <taxon>Metazoa</taxon>
        <taxon>Ecdysozoa</taxon>
        <taxon>Arthropoda</taxon>
        <taxon>Crustacea</taxon>
        <taxon>Multicrustacea</taxon>
        <taxon>Malacostraca</taxon>
        <taxon>Eumalacostraca</taxon>
        <taxon>Eucarida</taxon>
        <taxon>Decapoda</taxon>
        <taxon>Pleocyemata</taxon>
        <taxon>Caridea</taxon>
        <taxon>Atyoidea</taxon>
        <taxon>Atyidae</taxon>
        <taxon>Halocaridina</taxon>
    </lineage>
</organism>